<feature type="compositionally biased region" description="Low complexity" evidence="1">
    <location>
        <begin position="197"/>
        <end position="226"/>
    </location>
</feature>
<evidence type="ECO:0000256" key="1">
    <source>
        <dbReference type="SAM" id="MobiDB-lite"/>
    </source>
</evidence>
<feature type="region of interest" description="Disordered" evidence="1">
    <location>
        <begin position="17"/>
        <end position="90"/>
    </location>
</feature>
<feature type="region of interest" description="Disordered" evidence="1">
    <location>
        <begin position="805"/>
        <end position="832"/>
    </location>
</feature>
<feature type="compositionally biased region" description="Basic and acidic residues" evidence="1">
    <location>
        <begin position="325"/>
        <end position="342"/>
    </location>
</feature>
<evidence type="ECO:0000313" key="2">
    <source>
        <dbReference type="EMBL" id="PYI12838.1"/>
    </source>
</evidence>
<dbReference type="Proteomes" id="UP000249829">
    <property type="component" value="Unassembled WGS sequence"/>
</dbReference>
<feature type="region of interest" description="Disordered" evidence="1">
    <location>
        <begin position="117"/>
        <end position="279"/>
    </location>
</feature>
<sequence>MLELKLTNVLDNLERANLSSSSSRQTTLTSTTTTSPTATTNPTTPAAEKVPPQGGSEIPPDSAADPPVSRKNSECAAEGRVEQAVVSTPDTEQAALHSLAHDNISLSNTTVQSGTIARAKESASENRVSPCEVLTSKRYQPDIPSPAHDATLPSTTPLHSTTTTRPEKSTSESRVKPGEVWTSNKYQSDIPSPGQDTNSPSTTPLQPTTTTYPTTTVQSTTSHPQTLTSGNRVAECEVSTPNKDQPELPSPTQQEASPSSNTAQSTPSTRSKKSVNFADYPNLDPAVAATMRVPDLKEVWGYVRPRKPSKTQAKAEAAAPIEPLPELKTKAQLKPRNELEHKPQKHKPHPLNLRNVNPSSQTGTEVQHPHHRQNGDEKRPRTPHTPGGQTKTEPAAAKEPPAKPSPEAPYSDPRQVPEGMRTALDRHFIRAIEATGPSTPWEEVIKTETAKLIASKPSIPSNHHYILDLDLYGHEEVDENSPIARHYGSQWATKKYHRFMNGPERRSRPDPRQKQNLGKAAKVLDFEYREDVKGFMSRKSTSTLSKKSVVSSLSKKSMPSLSKKSISNLSTKSANTASNKQATASAGSSIKSTNEQATVSTPSASVQPAISTPTTTTAARPSHLPRPTAIVQTIVTNINTVESNARQQQQQQEKEEEEEEATARARKPSPTTPTTPTPTTPRTPGTTTTTHTTNPKSTKARDTTYITNIPTPTGGFTRMEIAQDVPPRPDWHDRERQDIALTFRGFVDPDIKSDVIPDYYPGMFDHDPYARIVAPPPPPRVDSLPLPADLPPYLKAYHDKLPAAPDAPAVQYTRGSRHRDASIYVPEEDEVV</sequence>
<feature type="region of interest" description="Disordered" evidence="1">
    <location>
        <begin position="500"/>
        <end position="520"/>
    </location>
</feature>
<feature type="compositionally biased region" description="Low complexity" evidence="1">
    <location>
        <begin position="537"/>
        <end position="567"/>
    </location>
</feature>
<gene>
    <name evidence="2" type="ORF">BO99DRAFT_84706</name>
</gene>
<dbReference type="AlphaFoldDB" id="A0A2V5GPP7"/>
<feature type="region of interest" description="Disordered" evidence="1">
    <location>
        <begin position="537"/>
        <end position="626"/>
    </location>
</feature>
<feature type="compositionally biased region" description="Low complexity" evidence="1">
    <location>
        <begin position="17"/>
        <end position="44"/>
    </location>
</feature>
<feature type="compositionally biased region" description="Polar residues" evidence="1">
    <location>
        <begin position="181"/>
        <end position="196"/>
    </location>
</feature>
<accession>A0A2V5GPP7</accession>
<evidence type="ECO:0000313" key="3">
    <source>
        <dbReference type="Proteomes" id="UP000249829"/>
    </source>
</evidence>
<name>A0A2V5GPP7_ASPV1</name>
<keyword evidence="3" id="KW-1185">Reference proteome</keyword>
<feature type="region of interest" description="Disordered" evidence="1">
    <location>
        <begin position="302"/>
        <end position="417"/>
    </location>
</feature>
<feature type="compositionally biased region" description="Low complexity" evidence="1">
    <location>
        <begin position="151"/>
        <end position="164"/>
    </location>
</feature>
<reference evidence="2 3" key="1">
    <citation type="submission" date="2018-02" db="EMBL/GenBank/DDBJ databases">
        <title>The genomes of Aspergillus section Nigri reveals drivers in fungal speciation.</title>
        <authorList>
            <consortium name="DOE Joint Genome Institute"/>
            <person name="Vesth T.C."/>
            <person name="Nybo J."/>
            <person name="Theobald S."/>
            <person name="Brandl J."/>
            <person name="Frisvad J.C."/>
            <person name="Nielsen K.F."/>
            <person name="Lyhne E.K."/>
            <person name="Kogle M.E."/>
            <person name="Kuo A."/>
            <person name="Riley R."/>
            <person name="Clum A."/>
            <person name="Nolan M."/>
            <person name="Lipzen A."/>
            <person name="Salamov A."/>
            <person name="Henrissat B."/>
            <person name="Wiebenga A."/>
            <person name="De vries R.P."/>
            <person name="Grigoriev I.V."/>
            <person name="Mortensen U.H."/>
            <person name="Andersen M.R."/>
            <person name="Baker S.E."/>
        </authorList>
    </citation>
    <scope>NUCLEOTIDE SEQUENCE [LARGE SCALE GENOMIC DNA]</scope>
    <source>
        <strain evidence="2 3">CBS 115571</strain>
    </source>
</reference>
<dbReference type="OMA" id="FGNANTH"/>
<feature type="region of interest" description="Disordered" evidence="1">
    <location>
        <begin position="643"/>
        <end position="717"/>
    </location>
</feature>
<feature type="compositionally biased region" description="Basic and acidic residues" evidence="1">
    <location>
        <begin position="503"/>
        <end position="513"/>
    </location>
</feature>
<feature type="compositionally biased region" description="Low complexity" evidence="1">
    <location>
        <begin position="608"/>
        <end position="621"/>
    </location>
</feature>
<feature type="compositionally biased region" description="Low complexity" evidence="1">
    <location>
        <begin position="682"/>
        <end position="695"/>
    </location>
</feature>
<feature type="compositionally biased region" description="Pro residues" evidence="1">
    <location>
        <begin position="670"/>
        <end position="681"/>
    </location>
</feature>
<feature type="compositionally biased region" description="Basic and acidic residues" evidence="1">
    <location>
        <begin position="71"/>
        <end position="81"/>
    </location>
</feature>
<feature type="compositionally biased region" description="Low complexity" evidence="1">
    <location>
        <begin position="314"/>
        <end position="324"/>
    </location>
</feature>
<protein>
    <submittedName>
        <fullName evidence="2">Uncharacterized protein</fullName>
    </submittedName>
</protein>
<dbReference type="EMBL" id="KZ825284">
    <property type="protein sequence ID" value="PYI12838.1"/>
    <property type="molecule type" value="Genomic_DNA"/>
</dbReference>
<feature type="compositionally biased region" description="Basic and acidic residues" evidence="1">
    <location>
        <begin position="165"/>
        <end position="177"/>
    </location>
</feature>
<organism evidence="2 3">
    <name type="scientific">Aspergillus violaceofuscus (strain CBS 115571)</name>
    <dbReference type="NCBI Taxonomy" id="1450538"/>
    <lineage>
        <taxon>Eukaryota</taxon>
        <taxon>Fungi</taxon>
        <taxon>Dikarya</taxon>
        <taxon>Ascomycota</taxon>
        <taxon>Pezizomycotina</taxon>
        <taxon>Eurotiomycetes</taxon>
        <taxon>Eurotiomycetidae</taxon>
        <taxon>Eurotiales</taxon>
        <taxon>Aspergillaceae</taxon>
        <taxon>Aspergillus</taxon>
    </lineage>
</organism>
<feature type="compositionally biased region" description="Polar residues" evidence="1">
    <location>
        <begin position="250"/>
        <end position="269"/>
    </location>
</feature>
<feature type="compositionally biased region" description="Polar residues" evidence="1">
    <location>
        <begin position="568"/>
        <end position="606"/>
    </location>
</feature>
<proteinExistence type="predicted"/>
<feature type="compositionally biased region" description="Polar residues" evidence="1">
    <location>
        <begin position="354"/>
        <end position="365"/>
    </location>
</feature>